<sequence>MADGTSKYAEILSHTPKELATKERLSFHLYDKRSNIGDRRYVDRAIRDSNDLLDGHVPFTQKLHRPRKRRALRRGLRTILGVYCPDLLKLFEQATTERVNWVKEYREHFEKWYEVPHEFEEPFEIRGKMDETRTALFDVTEQLREFIITNFPLRDGDIST</sequence>
<dbReference type="EMBL" id="JBHUKU010000033">
    <property type="protein sequence ID" value="MFD2465506.1"/>
    <property type="molecule type" value="Genomic_DNA"/>
</dbReference>
<evidence type="ECO:0000313" key="2">
    <source>
        <dbReference type="Proteomes" id="UP001597419"/>
    </source>
</evidence>
<dbReference type="Proteomes" id="UP001597419">
    <property type="component" value="Unassembled WGS sequence"/>
</dbReference>
<comment type="caution">
    <text evidence="1">The sequence shown here is derived from an EMBL/GenBank/DDBJ whole genome shotgun (WGS) entry which is preliminary data.</text>
</comment>
<organism evidence="1 2">
    <name type="scientific">Amycolatopsis samaneae</name>
    <dbReference type="NCBI Taxonomy" id="664691"/>
    <lineage>
        <taxon>Bacteria</taxon>
        <taxon>Bacillati</taxon>
        <taxon>Actinomycetota</taxon>
        <taxon>Actinomycetes</taxon>
        <taxon>Pseudonocardiales</taxon>
        <taxon>Pseudonocardiaceae</taxon>
        <taxon>Amycolatopsis</taxon>
    </lineage>
</organism>
<gene>
    <name evidence="1" type="ORF">ACFSYJ_43290</name>
</gene>
<accession>A0ABW5GX71</accession>
<evidence type="ECO:0000313" key="1">
    <source>
        <dbReference type="EMBL" id="MFD2465506.1"/>
    </source>
</evidence>
<name>A0ABW5GX71_9PSEU</name>
<dbReference type="RefSeq" id="WP_345407022.1">
    <property type="nucleotide sequence ID" value="NZ_BAABHG010000021.1"/>
</dbReference>
<evidence type="ECO:0008006" key="3">
    <source>
        <dbReference type="Google" id="ProtNLM"/>
    </source>
</evidence>
<keyword evidence="2" id="KW-1185">Reference proteome</keyword>
<proteinExistence type="predicted"/>
<reference evidence="2" key="1">
    <citation type="journal article" date="2019" name="Int. J. Syst. Evol. Microbiol.">
        <title>The Global Catalogue of Microorganisms (GCM) 10K type strain sequencing project: providing services to taxonomists for standard genome sequencing and annotation.</title>
        <authorList>
            <consortium name="The Broad Institute Genomics Platform"/>
            <consortium name="The Broad Institute Genome Sequencing Center for Infectious Disease"/>
            <person name="Wu L."/>
            <person name="Ma J."/>
        </authorList>
    </citation>
    <scope>NUCLEOTIDE SEQUENCE [LARGE SCALE GENOMIC DNA]</scope>
    <source>
        <strain evidence="2">CGMCC 4.7643</strain>
    </source>
</reference>
<protein>
    <recommendedName>
        <fullName evidence="3">HEPN AbiU2-like domain-containing protein</fullName>
    </recommendedName>
</protein>